<organism evidence="1 2">
    <name type="scientific">Caenorhabditis remanei</name>
    <name type="common">Caenorhabditis vulgaris</name>
    <dbReference type="NCBI Taxonomy" id="31234"/>
    <lineage>
        <taxon>Eukaryota</taxon>
        <taxon>Metazoa</taxon>
        <taxon>Ecdysozoa</taxon>
        <taxon>Nematoda</taxon>
        <taxon>Chromadorea</taxon>
        <taxon>Rhabditida</taxon>
        <taxon>Rhabditina</taxon>
        <taxon>Rhabditomorpha</taxon>
        <taxon>Rhabditoidea</taxon>
        <taxon>Rhabditidae</taxon>
        <taxon>Peloderinae</taxon>
        <taxon>Caenorhabditis</taxon>
    </lineage>
</organism>
<dbReference type="EMBL" id="WUAV01000002">
    <property type="protein sequence ID" value="KAF1764422.1"/>
    <property type="molecule type" value="Genomic_DNA"/>
</dbReference>
<proteinExistence type="predicted"/>
<dbReference type="PANTHER" id="PTHR31379">
    <property type="entry name" value="F-BOX C PROTEIN-RELATED-RELATED"/>
    <property type="match status" value="1"/>
</dbReference>
<dbReference type="CTD" id="78773875"/>
<dbReference type="RefSeq" id="XP_053588832.1">
    <property type="nucleotide sequence ID" value="XM_053724638.1"/>
</dbReference>
<dbReference type="Pfam" id="PF12078">
    <property type="entry name" value="DUF3557"/>
    <property type="match status" value="1"/>
</dbReference>
<sequence>MPVIPVQYESLKAILPYMEANKRFQISLQMPSISFLESRIPLKIDNLTFTKLETTVNESSYGLAVYRDYGRNETPSDVHRMNQEGGSLNDIDQYGLIIYPGVNNVLSGDIDLRTTVQRDHWFNTEESEQTVVQQLRVFKMLLAERLNQEYIEDDETRNAVVGGPLNALVETYRIMTLNYSIETIQNRIQSLRDSLRPFNNRRDNRIPPCISWIQLSVYSPKRITIQRVAYNKYLYEARKAVHTKLLGNRGSSISVKNLNIDLPNRILRFPAATILKIENLEVTNWNSREFERFKQVIHPSSFPIRRLKVSSNIFTADFRHIIAREAKYLIINNSTNEFASWTPILLNLTNRRVCLKNENTLNPPNKYMDLIGNWLQQGRPVGTCFHMGIKNEETVKQCLDTLRQRQEVIGSSEKKVQLRINAALMLEVSYEMIEQPGRFLRNDQSKWWLKLRIVRRRYD</sequence>
<dbReference type="PANTHER" id="PTHR31379:SF1">
    <property type="entry name" value="F-BOX C PROTEIN-RELATED"/>
    <property type="match status" value="1"/>
</dbReference>
<evidence type="ECO:0000313" key="1">
    <source>
        <dbReference type="EMBL" id="KAF1764422.1"/>
    </source>
</evidence>
<gene>
    <name evidence="1" type="ORF">GCK72_004370</name>
</gene>
<dbReference type="GeneID" id="78773875"/>
<evidence type="ECO:0000313" key="2">
    <source>
        <dbReference type="Proteomes" id="UP000483820"/>
    </source>
</evidence>
<comment type="caution">
    <text evidence="1">The sequence shown here is derived from an EMBL/GenBank/DDBJ whole genome shotgun (WGS) entry which is preliminary data.</text>
</comment>
<dbReference type="AlphaFoldDB" id="A0A6A5HDL6"/>
<name>A0A6A5HDL6_CAERE</name>
<dbReference type="InterPro" id="IPR021942">
    <property type="entry name" value="DUF3557"/>
</dbReference>
<dbReference type="KEGG" id="crq:GCK72_004370"/>
<reference evidence="1 2" key="1">
    <citation type="submission" date="2019-12" db="EMBL/GenBank/DDBJ databases">
        <title>Chromosome-level assembly of the Caenorhabditis remanei genome.</title>
        <authorList>
            <person name="Teterina A.A."/>
            <person name="Willis J.H."/>
            <person name="Phillips P.C."/>
        </authorList>
    </citation>
    <scope>NUCLEOTIDE SEQUENCE [LARGE SCALE GENOMIC DNA]</scope>
    <source>
        <strain evidence="1 2">PX506</strain>
        <tissue evidence="1">Whole organism</tissue>
    </source>
</reference>
<protein>
    <submittedName>
        <fullName evidence="1">Uncharacterized protein</fullName>
    </submittedName>
</protein>
<dbReference type="Proteomes" id="UP000483820">
    <property type="component" value="Chromosome II"/>
</dbReference>
<accession>A0A6A5HDL6</accession>